<evidence type="ECO:0000256" key="1">
    <source>
        <dbReference type="ARBA" id="ARBA00023015"/>
    </source>
</evidence>
<feature type="region of interest" description="Disordered" evidence="4">
    <location>
        <begin position="110"/>
        <end position="149"/>
    </location>
</feature>
<feature type="compositionally biased region" description="Low complexity" evidence="4">
    <location>
        <begin position="136"/>
        <end position="149"/>
    </location>
</feature>
<evidence type="ECO:0000313" key="7">
    <source>
        <dbReference type="EMBL" id="KYG10294.1"/>
    </source>
</evidence>
<dbReference type="CDD" id="cd00093">
    <property type="entry name" value="HTH_XRE"/>
    <property type="match status" value="1"/>
</dbReference>
<dbReference type="PANTHER" id="PTHR46797:SF23">
    <property type="entry name" value="HTH-TYPE TRANSCRIPTIONAL REGULATOR SUTR"/>
    <property type="match status" value="1"/>
</dbReference>
<dbReference type="Proteomes" id="UP000075502">
    <property type="component" value="Unassembled WGS sequence"/>
</dbReference>
<dbReference type="EMBL" id="JEME01000389">
    <property type="protein sequence ID" value="KYG10294.1"/>
    <property type="molecule type" value="Genomic_DNA"/>
</dbReference>
<dbReference type="InterPro" id="IPR050807">
    <property type="entry name" value="TransReg_Diox_bact_type"/>
</dbReference>
<gene>
    <name evidence="6" type="ORF">BE04_47000</name>
    <name evidence="7" type="ORF">BE21_12900</name>
</gene>
<dbReference type="Gene3D" id="1.10.260.40">
    <property type="entry name" value="lambda repressor-like DNA-binding domains"/>
    <property type="match status" value="1"/>
</dbReference>
<feature type="compositionally biased region" description="Basic and acidic residues" evidence="4">
    <location>
        <begin position="118"/>
        <end position="135"/>
    </location>
</feature>
<organism evidence="6 9">
    <name type="scientific">Sorangium cellulosum</name>
    <name type="common">Polyangium cellulosum</name>
    <dbReference type="NCBI Taxonomy" id="56"/>
    <lineage>
        <taxon>Bacteria</taxon>
        <taxon>Pseudomonadati</taxon>
        <taxon>Myxococcota</taxon>
        <taxon>Polyangia</taxon>
        <taxon>Polyangiales</taxon>
        <taxon>Polyangiaceae</taxon>
        <taxon>Sorangium</taxon>
    </lineage>
</organism>
<keyword evidence="3" id="KW-0804">Transcription</keyword>
<dbReference type="InterPro" id="IPR001387">
    <property type="entry name" value="Cro/C1-type_HTH"/>
</dbReference>
<evidence type="ECO:0000313" key="9">
    <source>
        <dbReference type="Proteomes" id="UP000075604"/>
    </source>
</evidence>
<dbReference type="SUPFAM" id="SSF47413">
    <property type="entry name" value="lambda repressor-like DNA-binding domains"/>
    <property type="match status" value="1"/>
</dbReference>
<accession>A0A150P4A4</accession>
<evidence type="ECO:0000259" key="5">
    <source>
        <dbReference type="PROSITE" id="PS50943"/>
    </source>
</evidence>
<dbReference type="GO" id="GO:0003700">
    <property type="term" value="F:DNA-binding transcription factor activity"/>
    <property type="evidence" value="ECO:0007669"/>
    <property type="project" value="TreeGrafter"/>
</dbReference>
<evidence type="ECO:0000256" key="2">
    <source>
        <dbReference type="ARBA" id="ARBA00023125"/>
    </source>
</evidence>
<evidence type="ECO:0000256" key="4">
    <source>
        <dbReference type="SAM" id="MobiDB-lite"/>
    </source>
</evidence>
<evidence type="ECO:0000313" key="8">
    <source>
        <dbReference type="Proteomes" id="UP000075502"/>
    </source>
</evidence>
<evidence type="ECO:0000256" key="3">
    <source>
        <dbReference type="ARBA" id="ARBA00023163"/>
    </source>
</evidence>
<dbReference type="GO" id="GO:0005829">
    <property type="term" value="C:cytosol"/>
    <property type="evidence" value="ECO:0007669"/>
    <property type="project" value="TreeGrafter"/>
</dbReference>
<proteinExistence type="predicted"/>
<protein>
    <submittedName>
        <fullName evidence="6">Transcriptional regulator</fullName>
    </submittedName>
</protein>
<name>A0A150P4A4_SORCE</name>
<dbReference type="EMBL" id="JELX01004067">
    <property type="protein sequence ID" value="KYF50495.1"/>
    <property type="molecule type" value="Genomic_DNA"/>
</dbReference>
<dbReference type="PROSITE" id="PS50943">
    <property type="entry name" value="HTH_CROC1"/>
    <property type="match status" value="1"/>
</dbReference>
<dbReference type="PANTHER" id="PTHR46797">
    <property type="entry name" value="HTH-TYPE TRANSCRIPTIONAL REGULATOR"/>
    <property type="match status" value="1"/>
</dbReference>
<sequence length="149" mass="16213">MGDALPKEVGRAIRVLRLLHGLSYAEFAEKARLSATYLRQVERGERDLGLGALALIAQGLNCDARLLLPGDGRSPVSAVVADRFDRAPEALQEALLFLLIEPDDSPKKQAILALINDDPDRGRPRSRPRPEERGSRGSAPPSSSRKPGR</sequence>
<feature type="domain" description="HTH cro/C1-type" evidence="5">
    <location>
        <begin position="13"/>
        <end position="67"/>
    </location>
</feature>
<evidence type="ECO:0000313" key="6">
    <source>
        <dbReference type="EMBL" id="KYF50495.1"/>
    </source>
</evidence>
<keyword evidence="1" id="KW-0805">Transcription regulation</keyword>
<comment type="caution">
    <text evidence="6">The sequence shown here is derived from an EMBL/GenBank/DDBJ whole genome shotgun (WGS) entry which is preliminary data.</text>
</comment>
<dbReference type="InterPro" id="IPR010982">
    <property type="entry name" value="Lambda_DNA-bd_dom_sf"/>
</dbReference>
<dbReference type="AlphaFoldDB" id="A0A150P4A4"/>
<dbReference type="GO" id="GO:0003677">
    <property type="term" value="F:DNA binding"/>
    <property type="evidence" value="ECO:0007669"/>
    <property type="project" value="UniProtKB-KW"/>
</dbReference>
<dbReference type="Proteomes" id="UP000075604">
    <property type="component" value="Unassembled WGS sequence"/>
</dbReference>
<keyword evidence="2" id="KW-0238">DNA-binding</keyword>
<dbReference type="SMART" id="SM00530">
    <property type="entry name" value="HTH_XRE"/>
    <property type="match status" value="1"/>
</dbReference>
<dbReference type="Pfam" id="PF01381">
    <property type="entry name" value="HTH_3"/>
    <property type="match status" value="1"/>
</dbReference>
<reference evidence="8 9" key="1">
    <citation type="submission" date="2014-02" db="EMBL/GenBank/DDBJ databases">
        <title>The small core and large imbalanced accessory genome model reveals a collaborative survival strategy of Sorangium cellulosum strains in nature.</title>
        <authorList>
            <person name="Han K."/>
            <person name="Peng R."/>
            <person name="Blom J."/>
            <person name="Li Y.-Z."/>
        </authorList>
    </citation>
    <scope>NUCLEOTIDE SEQUENCE [LARGE SCALE GENOMIC DNA]</scope>
    <source>
        <strain evidence="7 8">So0007-03</strain>
        <strain evidence="6 9">So0157-18</strain>
    </source>
</reference>